<evidence type="ECO:0000313" key="1">
    <source>
        <dbReference type="EMBL" id="MFC4557223.1"/>
    </source>
</evidence>
<sequence length="153" mass="18492">MNHYSIYWIKEEFARHFFYRGDIVYRFIKDYQVNGHRGDLKSQFDYVTREFSCSDIITHIRKNNTCSKLSMEVEGDFLKIWSKRRYISLHIEKKRINFRSEIILDAEETLFPTLRSFHPHLFVMGEDSTNYGWISPVGQEDEDEIRQALYSFL</sequence>
<evidence type="ECO:0000313" key="2">
    <source>
        <dbReference type="Proteomes" id="UP001595989"/>
    </source>
</evidence>
<dbReference type="RefSeq" id="WP_390293163.1">
    <property type="nucleotide sequence ID" value="NZ_JBHSFU010000003.1"/>
</dbReference>
<dbReference type="Proteomes" id="UP001595989">
    <property type="component" value="Unassembled WGS sequence"/>
</dbReference>
<protein>
    <submittedName>
        <fullName evidence="1">Sporulation inhibitor of replication protein SirA</fullName>
    </submittedName>
</protein>
<dbReference type="Gene3D" id="3.30.310.250">
    <property type="entry name" value="Sporulation inhibitor of replication protein SirA"/>
    <property type="match status" value="1"/>
</dbReference>
<dbReference type="InterPro" id="IPR019683">
    <property type="entry name" value="SirA"/>
</dbReference>
<gene>
    <name evidence="1" type="primary">sirA</name>
    <name evidence="1" type="ORF">ACFO3D_03225</name>
</gene>
<comment type="caution">
    <text evidence="1">The sequence shown here is derived from an EMBL/GenBank/DDBJ whole genome shotgun (WGS) entry which is preliminary data.</text>
</comment>
<accession>A0ABV9DFW3</accession>
<organism evidence="1 2">
    <name type="scientific">Virgibacillus kekensis</name>
    <dbReference type="NCBI Taxonomy" id="202261"/>
    <lineage>
        <taxon>Bacteria</taxon>
        <taxon>Bacillati</taxon>
        <taxon>Bacillota</taxon>
        <taxon>Bacilli</taxon>
        <taxon>Bacillales</taxon>
        <taxon>Bacillaceae</taxon>
        <taxon>Virgibacillus</taxon>
    </lineage>
</organism>
<dbReference type="Pfam" id="PF10747">
    <property type="entry name" value="SirA"/>
    <property type="match status" value="1"/>
</dbReference>
<reference evidence="2" key="1">
    <citation type="journal article" date="2019" name="Int. J. Syst. Evol. Microbiol.">
        <title>The Global Catalogue of Microorganisms (GCM) 10K type strain sequencing project: providing services to taxonomists for standard genome sequencing and annotation.</title>
        <authorList>
            <consortium name="The Broad Institute Genomics Platform"/>
            <consortium name="The Broad Institute Genome Sequencing Center for Infectious Disease"/>
            <person name="Wu L."/>
            <person name="Ma J."/>
        </authorList>
    </citation>
    <scope>NUCLEOTIDE SEQUENCE [LARGE SCALE GENOMIC DNA]</scope>
    <source>
        <strain evidence="2">CGMCC 4.7426</strain>
    </source>
</reference>
<dbReference type="InterPro" id="IPR038449">
    <property type="entry name" value="SirA_sf"/>
</dbReference>
<name>A0ABV9DFW3_9BACI</name>
<keyword evidence="2" id="KW-1185">Reference proteome</keyword>
<proteinExistence type="predicted"/>
<dbReference type="EMBL" id="JBHSFU010000003">
    <property type="protein sequence ID" value="MFC4557223.1"/>
    <property type="molecule type" value="Genomic_DNA"/>
</dbReference>